<dbReference type="InterPro" id="IPR005225">
    <property type="entry name" value="Small_GTP-bd"/>
</dbReference>
<dbReference type="CDD" id="cd04097">
    <property type="entry name" value="mtEFG1_C"/>
    <property type="match status" value="1"/>
</dbReference>
<dbReference type="FunFam" id="3.40.50.300:FF:000539">
    <property type="entry name" value="Elongation factor G, mitochondrial"/>
    <property type="match status" value="1"/>
</dbReference>
<feature type="binding site" evidence="8">
    <location>
        <begin position="27"/>
        <end position="34"/>
    </location>
    <ligand>
        <name>GTP</name>
        <dbReference type="ChEBI" id="CHEBI:37565"/>
    </ligand>
</feature>
<keyword evidence="6 8" id="KW-0496">Mitochondrion</keyword>
<dbReference type="SUPFAM" id="SSF54980">
    <property type="entry name" value="EF-G C-terminal domain-like"/>
    <property type="match status" value="2"/>
</dbReference>
<dbReference type="FunFam" id="2.40.30.10:FF:000022">
    <property type="entry name" value="Elongation factor G, mitochondrial"/>
    <property type="match status" value="1"/>
</dbReference>
<evidence type="ECO:0000256" key="2">
    <source>
        <dbReference type="ARBA" id="ARBA00005870"/>
    </source>
</evidence>
<dbReference type="CDD" id="cd16262">
    <property type="entry name" value="EFG_III"/>
    <property type="match status" value="1"/>
</dbReference>
<comment type="caution">
    <text evidence="10">The sequence shown here is derived from an EMBL/GenBank/DDBJ whole genome shotgun (WGS) entry which is preliminary data.</text>
</comment>
<dbReference type="PRINTS" id="PR00315">
    <property type="entry name" value="ELONGATNFCT"/>
</dbReference>
<dbReference type="SUPFAM" id="SSF52540">
    <property type="entry name" value="P-loop containing nucleoside triphosphate hydrolases"/>
    <property type="match status" value="1"/>
</dbReference>
<dbReference type="InterPro" id="IPR009022">
    <property type="entry name" value="EFG_III"/>
</dbReference>
<name>A0A8J5MZK6_HOMAM</name>
<dbReference type="SMART" id="SM00889">
    <property type="entry name" value="EFG_IV"/>
    <property type="match status" value="1"/>
</dbReference>
<feature type="binding site" evidence="8">
    <location>
        <begin position="94"/>
        <end position="98"/>
    </location>
    <ligand>
        <name>GTP</name>
        <dbReference type="ChEBI" id="CHEBI:37565"/>
    </ligand>
</feature>
<dbReference type="PROSITE" id="PS00301">
    <property type="entry name" value="G_TR_1"/>
    <property type="match status" value="1"/>
</dbReference>
<dbReference type="InterPro" id="IPR014721">
    <property type="entry name" value="Ribsml_uS5_D2-typ_fold_subgr"/>
</dbReference>
<dbReference type="CDD" id="cd04091">
    <property type="entry name" value="mtEFG1_II_like"/>
    <property type="match status" value="1"/>
</dbReference>
<organism evidence="10 11">
    <name type="scientific">Homarus americanus</name>
    <name type="common">American lobster</name>
    <dbReference type="NCBI Taxonomy" id="6706"/>
    <lineage>
        <taxon>Eukaryota</taxon>
        <taxon>Metazoa</taxon>
        <taxon>Ecdysozoa</taxon>
        <taxon>Arthropoda</taxon>
        <taxon>Crustacea</taxon>
        <taxon>Multicrustacea</taxon>
        <taxon>Malacostraca</taxon>
        <taxon>Eumalacostraca</taxon>
        <taxon>Eucarida</taxon>
        <taxon>Decapoda</taxon>
        <taxon>Pleocyemata</taxon>
        <taxon>Astacidea</taxon>
        <taxon>Nephropoidea</taxon>
        <taxon>Nephropidae</taxon>
        <taxon>Homarus</taxon>
    </lineage>
</organism>
<comment type="pathway">
    <text evidence="8">Protein biosynthesis; polypeptide chain elongation.</text>
</comment>
<keyword evidence="7 8" id="KW-0342">GTP-binding</keyword>
<dbReference type="Pfam" id="PF03764">
    <property type="entry name" value="EFG_IV"/>
    <property type="match status" value="1"/>
</dbReference>
<dbReference type="Pfam" id="PF14492">
    <property type="entry name" value="EFG_III"/>
    <property type="match status" value="1"/>
</dbReference>
<dbReference type="InterPro" id="IPR009000">
    <property type="entry name" value="Transl_B-barrel_sf"/>
</dbReference>
<dbReference type="SMART" id="SM00838">
    <property type="entry name" value="EFG_C"/>
    <property type="match status" value="1"/>
</dbReference>
<dbReference type="GO" id="GO:0005525">
    <property type="term" value="F:GTP binding"/>
    <property type="evidence" value="ECO:0007669"/>
    <property type="project" value="UniProtKB-UniRule"/>
</dbReference>
<evidence type="ECO:0000256" key="8">
    <source>
        <dbReference type="HAMAP-Rule" id="MF_03061"/>
    </source>
</evidence>
<dbReference type="Pfam" id="PF00009">
    <property type="entry name" value="GTP_EFTU"/>
    <property type="match status" value="1"/>
</dbReference>
<dbReference type="InterPro" id="IPR035647">
    <property type="entry name" value="EFG_III/V"/>
</dbReference>
<dbReference type="Pfam" id="PF00679">
    <property type="entry name" value="EFG_C"/>
    <property type="match status" value="1"/>
</dbReference>
<dbReference type="SUPFAM" id="SSF54211">
    <property type="entry name" value="Ribosomal protein S5 domain 2-like"/>
    <property type="match status" value="1"/>
</dbReference>
<dbReference type="Pfam" id="PF03144">
    <property type="entry name" value="GTP_EFTU_D2"/>
    <property type="match status" value="1"/>
</dbReference>
<evidence type="ECO:0000256" key="5">
    <source>
        <dbReference type="ARBA" id="ARBA00022917"/>
    </source>
</evidence>
<dbReference type="GO" id="GO:0003924">
    <property type="term" value="F:GTPase activity"/>
    <property type="evidence" value="ECO:0007669"/>
    <property type="project" value="UniProtKB-UniRule"/>
</dbReference>
<dbReference type="EMBL" id="JAHLQT010018664">
    <property type="protein sequence ID" value="KAG7169012.1"/>
    <property type="molecule type" value="Genomic_DNA"/>
</dbReference>
<dbReference type="InterPro" id="IPR047872">
    <property type="entry name" value="EFG_IV"/>
</dbReference>
<evidence type="ECO:0000256" key="6">
    <source>
        <dbReference type="ARBA" id="ARBA00023128"/>
    </source>
</evidence>
<dbReference type="InterPro" id="IPR000795">
    <property type="entry name" value="T_Tr_GTP-bd_dom"/>
</dbReference>
<proteinExistence type="inferred from homology"/>
<feature type="binding site" evidence="8">
    <location>
        <begin position="148"/>
        <end position="151"/>
    </location>
    <ligand>
        <name>GTP</name>
        <dbReference type="ChEBI" id="CHEBI:37565"/>
    </ligand>
</feature>
<dbReference type="FunFam" id="3.30.230.10:FF:000003">
    <property type="entry name" value="Elongation factor G"/>
    <property type="match status" value="1"/>
</dbReference>
<dbReference type="NCBIfam" id="TIGR00231">
    <property type="entry name" value="small_GTP"/>
    <property type="match status" value="1"/>
</dbReference>
<dbReference type="GO" id="GO:0005739">
    <property type="term" value="C:mitochondrion"/>
    <property type="evidence" value="ECO:0007669"/>
    <property type="project" value="UniProtKB-SubCell"/>
</dbReference>
<dbReference type="Gene3D" id="2.40.30.10">
    <property type="entry name" value="Translation factors"/>
    <property type="match status" value="1"/>
</dbReference>
<keyword evidence="3 8" id="KW-0547">Nucleotide-binding</keyword>
<dbReference type="Proteomes" id="UP000747542">
    <property type="component" value="Unassembled WGS sequence"/>
</dbReference>
<dbReference type="InterPro" id="IPR020568">
    <property type="entry name" value="Ribosomal_Su5_D2-typ_SF"/>
</dbReference>
<dbReference type="GO" id="GO:0070125">
    <property type="term" value="P:mitochondrial translational elongation"/>
    <property type="evidence" value="ECO:0007669"/>
    <property type="project" value="UniProtKB-UniRule"/>
</dbReference>
<dbReference type="PANTHER" id="PTHR43636:SF2">
    <property type="entry name" value="ELONGATION FACTOR G, MITOCHONDRIAL"/>
    <property type="match status" value="1"/>
</dbReference>
<dbReference type="PANTHER" id="PTHR43636">
    <property type="entry name" value="ELONGATION FACTOR G, MITOCHONDRIAL"/>
    <property type="match status" value="1"/>
</dbReference>
<dbReference type="InterPro" id="IPR000640">
    <property type="entry name" value="EFG_V-like"/>
</dbReference>
<dbReference type="InterPro" id="IPR004161">
    <property type="entry name" value="EFTu-like_2"/>
</dbReference>
<dbReference type="CDD" id="cd01434">
    <property type="entry name" value="EFG_mtEFG1_IV"/>
    <property type="match status" value="1"/>
</dbReference>
<comment type="similarity">
    <text evidence="2">Belongs to the TRAFAC class translation factor GTPase superfamily. Classic translation factor GTPase family. EF-G/EF-2 subfamily.</text>
</comment>
<evidence type="ECO:0000256" key="4">
    <source>
        <dbReference type="ARBA" id="ARBA00022768"/>
    </source>
</evidence>
<evidence type="ECO:0000256" key="1">
    <source>
        <dbReference type="ARBA" id="ARBA00004173"/>
    </source>
</evidence>
<dbReference type="Gene3D" id="3.30.70.870">
    <property type="entry name" value="Elongation Factor G (Translational Gtpase), domain 3"/>
    <property type="match status" value="1"/>
</dbReference>
<dbReference type="FunFam" id="3.30.70.240:FF:000001">
    <property type="entry name" value="Elongation factor G"/>
    <property type="match status" value="1"/>
</dbReference>
<dbReference type="Gene3D" id="3.30.70.240">
    <property type="match status" value="1"/>
</dbReference>
<evidence type="ECO:0000256" key="7">
    <source>
        <dbReference type="ARBA" id="ARBA00023134"/>
    </source>
</evidence>
<gene>
    <name evidence="10" type="primary">Efg-L</name>
    <name evidence="10" type="ORF">Hamer_G011707</name>
</gene>
<dbReference type="InterPro" id="IPR004540">
    <property type="entry name" value="Transl_elong_EFG/EF2"/>
</dbReference>
<protein>
    <recommendedName>
        <fullName evidence="8">Elongation factor G, mitochondrial</fullName>
        <shortName evidence="8">EF-Gmt</shortName>
    </recommendedName>
    <alternativeName>
        <fullName evidence="8">Elongation factor G 1, mitochondrial</fullName>
        <shortName evidence="8">mEF-G 1</shortName>
    </alternativeName>
    <alternativeName>
        <fullName evidence="8">Elongation factor G1</fullName>
    </alternativeName>
</protein>
<comment type="similarity">
    <text evidence="8">Belongs to the GTP-binding elongation factor family. EF-G/EF-2 subfamily.</text>
</comment>
<evidence type="ECO:0000313" key="10">
    <source>
        <dbReference type="EMBL" id="KAG7169012.1"/>
    </source>
</evidence>
<reference evidence="10" key="1">
    <citation type="journal article" date="2021" name="Sci. Adv.">
        <title>The American lobster genome reveals insights on longevity, neural, and immune adaptations.</title>
        <authorList>
            <person name="Polinski J.M."/>
            <person name="Zimin A.V."/>
            <person name="Clark K.F."/>
            <person name="Kohn A.B."/>
            <person name="Sadowski N."/>
            <person name="Timp W."/>
            <person name="Ptitsyn A."/>
            <person name="Khanna P."/>
            <person name="Romanova D.Y."/>
            <person name="Williams P."/>
            <person name="Greenwood S.J."/>
            <person name="Moroz L.L."/>
            <person name="Walt D.R."/>
            <person name="Bodnar A.G."/>
        </authorList>
    </citation>
    <scope>NUCLEOTIDE SEQUENCE</scope>
    <source>
        <strain evidence="10">GMGI-L3</strain>
    </source>
</reference>
<keyword evidence="4 8" id="KW-0251">Elongation factor</keyword>
<keyword evidence="11" id="KW-1185">Reference proteome</keyword>
<dbReference type="InterPro" id="IPR035649">
    <property type="entry name" value="EFG_V"/>
</dbReference>
<evidence type="ECO:0000313" key="11">
    <source>
        <dbReference type="Proteomes" id="UP000747542"/>
    </source>
</evidence>
<dbReference type="InterPro" id="IPR031157">
    <property type="entry name" value="G_TR_CS"/>
</dbReference>
<dbReference type="HAMAP" id="MF_00054_B">
    <property type="entry name" value="EF_G_EF_2_B"/>
    <property type="match status" value="1"/>
</dbReference>
<comment type="function">
    <text evidence="8">Mitochondrial GTPase that catalyzes the GTP-dependent ribosomal translocation step during translation elongation. During this step, the ribosome changes from the pre-translocational (PRE) to the post-translocational (POST) state as the newly formed A-site-bound peptidyl-tRNA and P-site-bound deacylated tRNA move to the P and E sites, respectively. Catalyzes the coordinated movement of the two tRNA molecules, the mRNA and conformational changes in the ribosome.</text>
</comment>
<dbReference type="CDD" id="cd01886">
    <property type="entry name" value="EF-G"/>
    <property type="match status" value="1"/>
</dbReference>
<evidence type="ECO:0000259" key="9">
    <source>
        <dbReference type="PROSITE" id="PS51722"/>
    </source>
</evidence>
<dbReference type="PROSITE" id="PS51722">
    <property type="entry name" value="G_TR_2"/>
    <property type="match status" value="1"/>
</dbReference>
<evidence type="ECO:0000256" key="3">
    <source>
        <dbReference type="ARBA" id="ARBA00022741"/>
    </source>
</evidence>
<dbReference type="Gene3D" id="3.30.230.10">
    <property type="match status" value="1"/>
</dbReference>
<dbReference type="GO" id="GO:0003746">
    <property type="term" value="F:translation elongation factor activity"/>
    <property type="evidence" value="ECO:0007669"/>
    <property type="project" value="UniProtKB-UniRule"/>
</dbReference>
<dbReference type="Gene3D" id="3.40.50.300">
    <property type="entry name" value="P-loop containing nucleotide triphosphate hydrolases"/>
    <property type="match status" value="1"/>
</dbReference>
<comment type="subcellular location">
    <subcellularLocation>
        <location evidence="1 8">Mitochondrion</location>
    </subcellularLocation>
</comment>
<dbReference type="InterPro" id="IPR027417">
    <property type="entry name" value="P-loop_NTPase"/>
</dbReference>
<feature type="domain" description="Tr-type G" evidence="9">
    <location>
        <begin position="18"/>
        <end position="295"/>
    </location>
</feature>
<dbReference type="UniPathway" id="UPA00345"/>
<dbReference type="SUPFAM" id="SSF50447">
    <property type="entry name" value="Translation proteins"/>
    <property type="match status" value="1"/>
</dbReference>
<keyword evidence="5 8" id="KW-0648">Protein biosynthesis</keyword>
<dbReference type="InterPro" id="IPR005517">
    <property type="entry name" value="Transl_elong_EFG/EF2_IV"/>
</dbReference>
<accession>A0A8J5MZK6</accession>
<sequence length="786" mass="87839">MYHLPACFSTSTGVVSLERIRNIGISAHIDSGKTTLTERILYYTGRIDEMHEVRGKDGVGAVMDSMELERQRGITIQSAATYTMWKDHNINIIDTPGHVDFTVEVERALRVLDGAVLVLCAVGGVQSQTLTVNRQMKRYNVPCLAFINKLDRMGANPSRVLHQMRSKLHHNAAFVQLPIGLESNTKGIIDLVGQKALYFEGDFGNIVREDEIPRDMSVEVEEQRMELIEHLSNADDIIGEMFLEEKTPTEAELHAGIRRACLKQTFTPVFVGTALKNKGVQSLMESVIRYLPNPGEVDNFALQLNKAGEEKKILLHSARDNSHTFVGLAFKLEAGRFGQLTYVRVYQGCLKKGEVIYNSRTGKKVKVSRLVQMHSNNMEEVSEVFAGDICALFGIDCASGDTFTTNAKLNISMESMFVPDPVISMAIKPKKSKDLDCFSKAVNRFTKEDPTYRVHWDNDNKETIASGMGELHLEICSGIHQVYKRASIHVKIRQAVTLWYLTSGDSFISLMYTFKESKQLISAIVPEVCDALIDALKEFVIRMEREYGCEVAMGKPKVAFRETLASPVEFDFLHKKQSGGSGQYGRVTGIVEPLSHEENTKNIFKDETMGTNIPKQFIPAVEKGFKAICDKGMLAGQKVSGVKFRLKDGASHMVDSNEISFILAGQGAMKQAYEDGVWVILEPIMSVEITAPEEFQGVVTSHMNKRHGIITGTDANEGWFSLYCQVPLNDMFGYATELRSSTQGKGEFAMEYSCYAPAREEVMEDLITEFQGPKENVEPSKKRGRR</sequence>
<dbReference type="InterPro" id="IPR041095">
    <property type="entry name" value="EFG_II"/>
</dbReference>
<dbReference type="AlphaFoldDB" id="A0A8J5MZK6"/>